<dbReference type="Proteomes" id="UP000004995">
    <property type="component" value="Unassembled WGS sequence"/>
</dbReference>
<dbReference type="AlphaFoldDB" id="K3Y0B1"/>
<keyword evidence="2" id="KW-1185">Reference proteome</keyword>
<dbReference type="EMBL" id="AGNK02002680">
    <property type="status" value="NOT_ANNOTATED_CDS"/>
    <property type="molecule type" value="Genomic_DNA"/>
</dbReference>
<dbReference type="InParanoid" id="K3Y0B1"/>
<evidence type="ECO:0000313" key="2">
    <source>
        <dbReference type="Proteomes" id="UP000004995"/>
    </source>
</evidence>
<accession>K3Y0B1</accession>
<evidence type="ECO:0000313" key="1">
    <source>
        <dbReference type="EnsemblPlants" id="KQL12023"/>
    </source>
</evidence>
<proteinExistence type="predicted"/>
<protein>
    <submittedName>
        <fullName evidence="1">Uncharacterized protein</fullName>
    </submittedName>
</protein>
<dbReference type="HOGENOM" id="CLU_2350673_0_0_1"/>
<reference evidence="2" key="1">
    <citation type="journal article" date="2012" name="Nat. Biotechnol.">
        <title>Reference genome sequence of the model plant Setaria.</title>
        <authorList>
            <person name="Bennetzen J.L."/>
            <person name="Schmutz J."/>
            <person name="Wang H."/>
            <person name="Percifield R."/>
            <person name="Hawkins J."/>
            <person name="Pontaroli A.C."/>
            <person name="Estep M."/>
            <person name="Feng L."/>
            <person name="Vaughn J.N."/>
            <person name="Grimwood J."/>
            <person name="Jenkins J."/>
            <person name="Barry K."/>
            <person name="Lindquist E."/>
            <person name="Hellsten U."/>
            <person name="Deshpande S."/>
            <person name="Wang X."/>
            <person name="Wu X."/>
            <person name="Mitros T."/>
            <person name="Triplett J."/>
            <person name="Yang X."/>
            <person name="Ye C.Y."/>
            <person name="Mauro-Herrera M."/>
            <person name="Wang L."/>
            <person name="Li P."/>
            <person name="Sharma M."/>
            <person name="Sharma R."/>
            <person name="Ronald P.C."/>
            <person name="Panaud O."/>
            <person name="Kellogg E.A."/>
            <person name="Brutnell T.P."/>
            <person name="Doust A.N."/>
            <person name="Tuskan G.A."/>
            <person name="Rokhsar D."/>
            <person name="Devos K.M."/>
        </authorList>
    </citation>
    <scope>NUCLEOTIDE SEQUENCE [LARGE SCALE GENOMIC DNA]</scope>
    <source>
        <strain evidence="2">cv. Yugu1</strain>
    </source>
</reference>
<sequence>MLPRELAPRVNSSPAGQVAAGALPCMVAVPPPYVTGRPAHTVAPARSAHPYGGIVDREQAGFKETSTARMQPDHSLTNWPVHYQNAYRICHMDFSNQ</sequence>
<dbReference type="EnsemblPlants" id="KQL12023">
    <property type="protein sequence ID" value="KQL12023"/>
    <property type="gene ID" value="SETIT_007622mg"/>
</dbReference>
<name>K3Y0B1_SETIT</name>
<organism evidence="1 2">
    <name type="scientific">Setaria italica</name>
    <name type="common">Foxtail millet</name>
    <name type="synonym">Panicum italicum</name>
    <dbReference type="NCBI Taxonomy" id="4555"/>
    <lineage>
        <taxon>Eukaryota</taxon>
        <taxon>Viridiplantae</taxon>
        <taxon>Streptophyta</taxon>
        <taxon>Embryophyta</taxon>
        <taxon>Tracheophyta</taxon>
        <taxon>Spermatophyta</taxon>
        <taxon>Magnoliopsida</taxon>
        <taxon>Liliopsida</taxon>
        <taxon>Poales</taxon>
        <taxon>Poaceae</taxon>
        <taxon>PACMAD clade</taxon>
        <taxon>Panicoideae</taxon>
        <taxon>Panicodae</taxon>
        <taxon>Paniceae</taxon>
        <taxon>Cenchrinae</taxon>
        <taxon>Setaria</taxon>
    </lineage>
</organism>
<reference evidence="1" key="2">
    <citation type="submission" date="2018-08" db="UniProtKB">
        <authorList>
            <consortium name="EnsemblPlants"/>
        </authorList>
    </citation>
    <scope>IDENTIFICATION</scope>
    <source>
        <strain evidence="1">Yugu1</strain>
    </source>
</reference>
<dbReference type="Gramene" id="KQL12023">
    <property type="protein sequence ID" value="KQL12023"/>
    <property type="gene ID" value="SETIT_007622mg"/>
</dbReference>